<evidence type="ECO:0000313" key="3">
    <source>
        <dbReference type="EMBL" id="OMJ91250.1"/>
    </source>
</evidence>
<keyword evidence="1" id="KW-0175">Coiled coil</keyword>
<evidence type="ECO:0000256" key="1">
    <source>
        <dbReference type="SAM" id="Coils"/>
    </source>
</evidence>
<organism evidence="3 4">
    <name type="scientific">Stentor coeruleus</name>
    <dbReference type="NCBI Taxonomy" id="5963"/>
    <lineage>
        <taxon>Eukaryota</taxon>
        <taxon>Sar</taxon>
        <taxon>Alveolata</taxon>
        <taxon>Ciliophora</taxon>
        <taxon>Postciliodesmatophora</taxon>
        <taxon>Heterotrichea</taxon>
        <taxon>Heterotrichida</taxon>
        <taxon>Stentoridae</taxon>
        <taxon>Stentor</taxon>
    </lineage>
</organism>
<dbReference type="AlphaFoldDB" id="A0A1R2CQJ6"/>
<name>A0A1R2CQJ6_9CILI</name>
<feature type="compositionally biased region" description="Basic and acidic residues" evidence="2">
    <location>
        <begin position="18"/>
        <end position="34"/>
    </location>
</feature>
<gene>
    <name evidence="3" type="ORF">SteCoe_6227</name>
</gene>
<reference evidence="3 4" key="1">
    <citation type="submission" date="2016-11" db="EMBL/GenBank/DDBJ databases">
        <title>The macronuclear genome of Stentor coeruleus: a giant cell with tiny introns.</title>
        <authorList>
            <person name="Slabodnick M."/>
            <person name="Ruby J.G."/>
            <person name="Reiff S.B."/>
            <person name="Swart E.C."/>
            <person name="Gosai S."/>
            <person name="Prabakaran S."/>
            <person name="Witkowska E."/>
            <person name="Larue G.E."/>
            <person name="Fisher S."/>
            <person name="Freeman R.M."/>
            <person name="Gunawardena J."/>
            <person name="Chu W."/>
            <person name="Stover N.A."/>
            <person name="Gregory B.D."/>
            <person name="Nowacki M."/>
            <person name="Derisi J."/>
            <person name="Roy S.W."/>
            <person name="Marshall W.F."/>
            <person name="Sood P."/>
        </authorList>
    </citation>
    <scope>NUCLEOTIDE SEQUENCE [LARGE SCALE GENOMIC DNA]</scope>
    <source>
        <strain evidence="3">WM001</strain>
    </source>
</reference>
<evidence type="ECO:0000256" key="2">
    <source>
        <dbReference type="SAM" id="MobiDB-lite"/>
    </source>
</evidence>
<feature type="coiled-coil region" evidence="1">
    <location>
        <begin position="90"/>
        <end position="134"/>
    </location>
</feature>
<dbReference type="EMBL" id="MPUH01000085">
    <property type="protein sequence ID" value="OMJ91250.1"/>
    <property type="molecule type" value="Genomic_DNA"/>
</dbReference>
<evidence type="ECO:0000313" key="4">
    <source>
        <dbReference type="Proteomes" id="UP000187209"/>
    </source>
</evidence>
<dbReference type="Proteomes" id="UP000187209">
    <property type="component" value="Unassembled WGS sequence"/>
</dbReference>
<feature type="region of interest" description="Disordered" evidence="2">
    <location>
        <begin position="1"/>
        <end position="34"/>
    </location>
</feature>
<comment type="caution">
    <text evidence="3">The sequence shown here is derived from an EMBL/GenBank/DDBJ whole genome shotgun (WGS) entry which is preliminary data.</text>
</comment>
<protein>
    <submittedName>
        <fullName evidence="3">Uncharacterized protein</fullName>
    </submittedName>
</protein>
<keyword evidence="4" id="KW-1185">Reference proteome</keyword>
<sequence>MSTPSPRIPPLKTSKARPSIDDISPRSEEFREEPSSRFPILISTAVNIANIPNPTVPCQEVKNPLLIKQIDYNRLMKTQEQELIALNSIHTKLESKMLACESELNNLREVPNLIKEKDKLMRSLEISLELAKEEFEMLNRGKQRKMEKKKTTIFAWEYYMKNRPKRVWECSESVKELDELKLEIFGALAKARRKDNNE</sequence>
<proteinExistence type="predicted"/>
<accession>A0A1R2CQJ6</accession>